<evidence type="ECO:0000313" key="4">
    <source>
        <dbReference type="Proteomes" id="UP000291343"/>
    </source>
</evidence>
<protein>
    <recommendedName>
        <fullName evidence="2">SYO1-like TPR repeats domain-containing protein</fullName>
    </recommendedName>
</protein>
<dbReference type="InterPro" id="IPR052616">
    <property type="entry name" value="SYO1-like"/>
</dbReference>
<name>A0A482XGJ3_LAOST</name>
<sequence length="635" mass="70611">MGKIRIKRKTQRSDPIGPRKVQAQLTTNEALQTNINSVLEQLSTLNAEENLLGLKKLSTIYSNSDGIPISVGDSSNDLNRKCIKSASTFLTNKRTDIKQAALNAFRCLSAVTDLSLNEILVEGDVISNLVTLIQEYDNDSAEEMDSEEQQCSVKEREKNDTLIQAVHLISNLCEVNEKALDMLNSSNVISILWKFVNPSVAGIDLALSVAQCFLTISEDNDSLIKHLQRSEDEIVKLLSIENSNHEVKFLHLNLLSAGLLMNLNQELPIKYLHRTFELIEKVVELDPRPDICKLSSQIPLDKESVLSSDDVVLLDKLVDTVNVLTTAFEIMTNICSSEEEEESMEVESDDDSDDMTCMSESSNFNKTGADINSDIYEAIVKLNLFQHSCNKTVDLPDNVAEILRNHLDTEILVRKYQLMRSRSFHFLNNLFLILENETIGGGDNLYALWTESATSLVKLAENSGASGNEELVEAITAALRGLIGHLVSLNYPALKSTSSDELKLIFQIAQNFSKSVAICANVIQIVSKLGVFFALQELEDLLKTVGTFLLHIINDTKCNVCVMAEALDAVMDVFAEDNTDSALKSLRLVPQVAAVRNMHCTKVRKEKQTLGEYGALISTVRVNLPQFLSYKTKRI</sequence>
<dbReference type="Gene3D" id="1.25.10.10">
    <property type="entry name" value="Leucine-rich Repeat Variant"/>
    <property type="match status" value="1"/>
</dbReference>
<gene>
    <name evidence="3" type="ORF">LSTR_LSTR000612</name>
</gene>
<dbReference type="EMBL" id="QKKF02010319">
    <property type="protein sequence ID" value="RZF44660.1"/>
    <property type="molecule type" value="Genomic_DNA"/>
</dbReference>
<dbReference type="PANTHER" id="PTHR13347">
    <property type="entry name" value="HEAT REPEAT-CONTAINING PROTEIN 3"/>
    <property type="match status" value="1"/>
</dbReference>
<dbReference type="GO" id="GO:0042273">
    <property type="term" value="P:ribosomal large subunit biogenesis"/>
    <property type="evidence" value="ECO:0007669"/>
    <property type="project" value="TreeGrafter"/>
</dbReference>
<dbReference type="InterPro" id="IPR057990">
    <property type="entry name" value="TPR_SYO1"/>
</dbReference>
<dbReference type="PANTHER" id="PTHR13347:SF1">
    <property type="entry name" value="HEAT REPEAT-CONTAINING PROTEIN 3"/>
    <property type="match status" value="1"/>
</dbReference>
<accession>A0A482XGJ3</accession>
<dbReference type="Proteomes" id="UP000291343">
    <property type="component" value="Unassembled WGS sequence"/>
</dbReference>
<comment type="caution">
    <text evidence="3">The sequence shown here is derived from an EMBL/GenBank/DDBJ whole genome shotgun (WGS) entry which is preliminary data.</text>
</comment>
<dbReference type="STRING" id="195883.A0A482XGJ3"/>
<feature type="domain" description="SYO1-like TPR repeats" evidence="2">
    <location>
        <begin position="374"/>
        <end position="634"/>
    </location>
</feature>
<dbReference type="AlphaFoldDB" id="A0A482XGJ3"/>
<organism evidence="3 4">
    <name type="scientific">Laodelphax striatellus</name>
    <name type="common">Small brown planthopper</name>
    <name type="synonym">Delphax striatella</name>
    <dbReference type="NCBI Taxonomy" id="195883"/>
    <lineage>
        <taxon>Eukaryota</taxon>
        <taxon>Metazoa</taxon>
        <taxon>Ecdysozoa</taxon>
        <taxon>Arthropoda</taxon>
        <taxon>Hexapoda</taxon>
        <taxon>Insecta</taxon>
        <taxon>Pterygota</taxon>
        <taxon>Neoptera</taxon>
        <taxon>Paraneoptera</taxon>
        <taxon>Hemiptera</taxon>
        <taxon>Auchenorrhyncha</taxon>
        <taxon>Fulgoroidea</taxon>
        <taxon>Delphacidae</taxon>
        <taxon>Criomorphinae</taxon>
        <taxon>Laodelphax</taxon>
    </lineage>
</organism>
<evidence type="ECO:0000256" key="1">
    <source>
        <dbReference type="ARBA" id="ARBA00049983"/>
    </source>
</evidence>
<evidence type="ECO:0000259" key="2">
    <source>
        <dbReference type="Pfam" id="PF25567"/>
    </source>
</evidence>
<proteinExistence type="inferred from homology"/>
<dbReference type="InterPro" id="IPR016024">
    <property type="entry name" value="ARM-type_fold"/>
</dbReference>
<dbReference type="SMR" id="A0A482XGJ3"/>
<dbReference type="SUPFAM" id="SSF48371">
    <property type="entry name" value="ARM repeat"/>
    <property type="match status" value="1"/>
</dbReference>
<keyword evidence="4" id="KW-1185">Reference proteome</keyword>
<dbReference type="FunCoup" id="A0A482XGJ3">
    <property type="interactions" value="99"/>
</dbReference>
<dbReference type="InParanoid" id="A0A482XGJ3"/>
<dbReference type="Pfam" id="PF25567">
    <property type="entry name" value="TPR_SYO1"/>
    <property type="match status" value="1"/>
</dbReference>
<dbReference type="GO" id="GO:0006606">
    <property type="term" value="P:protein import into nucleus"/>
    <property type="evidence" value="ECO:0007669"/>
    <property type="project" value="TreeGrafter"/>
</dbReference>
<dbReference type="GO" id="GO:0051082">
    <property type="term" value="F:unfolded protein binding"/>
    <property type="evidence" value="ECO:0007669"/>
    <property type="project" value="TreeGrafter"/>
</dbReference>
<dbReference type="InterPro" id="IPR011989">
    <property type="entry name" value="ARM-like"/>
</dbReference>
<reference evidence="3 4" key="1">
    <citation type="journal article" date="2017" name="Gigascience">
        <title>Genome sequence of the small brown planthopper, Laodelphax striatellus.</title>
        <authorList>
            <person name="Zhu J."/>
            <person name="Jiang F."/>
            <person name="Wang X."/>
            <person name="Yang P."/>
            <person name="Bao Y."/>
            <person name="Zhao W."/>
            <person name="Wang W."/>
            <person name="Lu H."/>
            <person name="Wang Q."/>
            <person name="Cui N."/>
            <person name="Li J."/>
            <person name="Chen X."/>
            <person name="Luo L."/>
            <person name="Yu J."/>
            <person name="Kang L."/>
            <person name="Cui F."/>
        </authorList>
    </citation>
    <scope>NUCLEOTIDE SEQUENCE [LARGE SCALE GENOMIC DNA]</scope>
    <source>
        <strain evidence="3">Lst14</strain>
    </source>
</reference>
<comment type="similarity">
    <text evidence="1">Belongs to the nuclear import and ribosome assembly adapter family.</text>
</comment>
<dbReference type="OrthoDB" id="6630999at2759"/>
<evidence type="ECO:0000313" key="3">
    <source>
        <dbReference type="EMBL" id="RZF44660.1"/>
    </source>
</evidence>